<keyword evidence="3" id="KW-0493">Microtubule</keyword>
<dbReference type="PROSITE" id="PS00845">
    <property type="entry name" value="CAP_GLY_1"/>
    <property type="match status" value="2"/>
</dbReference>
<dbReference type="PROSITE" id="PS50245">
    <property type="entry name" value="CAP_GLY_2"/>
    <property type="match status" value="2"/>
</dbReference>
<evidence type="ECO:0000256" key="7">
    <source>
        <dbReference type="SAM" id="Coils"/>
    </source>
</evidence>
<proteinExistence type="predicted"/>
<dbReference type="SUPFAM" id="SSF74924">
    <property type="entry name" value="Cap-Gly domain"/>
    <property type="match status" value="2"/>
</dbReference>
<dbReference type="InterPro" id="IPR000938">
    <property type="entry name" value="CAP-Gly_domain"/>
</dbReference>
<dbReference type="GO" id="GO:0005634">
    <property type="term" value="C:nucleus"/>
    <property type="evidence" value="ECO:0007669"/>
    <property type="project" value="TreeGrafter"/>
</dbReference>
<dbReference type="Pfam" id="PF16641">
    <property type="entry name" value="CLIP1_ZNF"/>
    <property type="match status" value="2"/>
</dbReference>
<evidence type="ECO:0000256" key="3">
    <source>
        <dbReference type="ARBA" id="ARBA00022701"/>
    </source>
</evidence>
<feature type="region of interest" description="Disordered" evidence="8">
    <location>
        <begin position="1646"/>
        <end position="1675"/>
    </location>
</feature>
<dbReference type="Gene3D" id="1.10.287.1490">
    <property type="match status" value="1"/>
</dbReference>
<dbReference type="GO" id="GO:0035371">
    <property type="term" value="C:microtubule plus-end"/>
    <property type="evidence" value="ECO:0007669"/>
    <property type="project" value="TreeGrafter"/>
</dbReference>
<dbReference type="OrthoDB" id="2130750at2759"/>
<feature type="region of interest" description="Disordered" evidence="8">
    <location>
        <begin position="1"/>
        <end position="97"/>
    </location>
</feature>
<dbReference type="GO" id="GO:0005938">
    <property type="term" value="C:cell cortex"/>
    <property type="evidence" value="ECO:0007669"/>
    <property type="project" value="TreeGrafter"/>
</dbReference>
<evidence type="ECO:0000256" key="8">
    <source>
        <dbReference type="SAM" id="MobiDB-lite"/>
    </source>
</evidence>
<dbReference type="GO" id="GO:0031122">
    <property type="term" value="P:cytoplasmic microtubule organization"/>
    <property type="evidence" value="ECO:0007669"/>
    <property type="project" value="TreeGrafter"/>
</dbReference>
<dbReference type="FunCoup" id="A0A7R8UDU6">
    <property type="interactions" value="682"/>
</dbReference>
<feature type="compositionally biased region" description="Low complexity" evidence="8">
    <location>
        <begin position="1650"/>
        <end position="1668"/>
    </location>
</feature>
<dbReference type="InterPro" id="IPR032108">
    <property type="entry name" value="CLIP1_ZNF"/>
</dbReference>
<reference evidence="10 11" key="1">
    <citation type="submission" date="2020-11" db="EMBL/GenBank/DDBJ databases">
        <authorList>
            <person name="Wallbank WR R."/>
            <person name="Pardo Diaz C."/>
            <person name="Kozak K."/>
            <person name="Martin S."/>
            <person name="Jiggins C."/>
            <person name="Moest M."/>
            <person name="Warren A I."/>
            <person name="Generalovic N T."/>
            <person name="Byers J.R.P. K."/>
            <person name="Montejo-Kovacevich G."/>
            <person name="Yen C E."/>
        </authorList>
    </citation>
    <scope>NUCLEOTIDE SEQUENCE [LARGE SCALE GENOMIC DNA]</scope>
</reference>
<keyword evidence="4" id="KW-0677">Repeat</keyword>
<dbReference type="InterPro" id="IPR036859">
    <property type="entry name" value="CAP-Gly_dom_sf"/>
</dbReference>
<comment type="subcellular location">
    <subcellularLocation>
        <location evidence="1">Cytoplasm</location>
        <location evidence="1">Cytoskeleton</location>
    </subcellularLocation>
</comment>
<feature type="compositionally biased region" description="Polar residues" evidence="8">
    <location>
        <begin position="280"/>
        <end position="289"/>
    </location>
</feature>
<feature type="coiled-coil region" evidence="7">
    <location>
        <begin position="1340"/>
        <end position="1402"/>
    </location>
</feature>
<feature type="coiled-coil region" evidence="7">
    <location>
        <begin position="1259"/>
        <end position="1296"/>
    </location>
</feature>
<feature type="domain" description="CAP-Gly" evidence="9">
    <location>
        <begin position="323"/>
        <end position="365"/>
    </location>
</feature>
<feature type="compositionally biased region" description="Low complexity" evidence="8">
    <location>
        <begin position="11"/>
        <end position="23"/>
    </location>
</feature>
<keyword evidence="11" id="KW-1185">Reference proteome</keyword>
<name>A0A7R8UDU6_HERIL</name>
<feature type="coiled-coil region" evidence="7">
    <location>
        <begin position="1584"/>
        <end position="1611"/>
    </location>
</feature>
<sequence>MSEGAPKFPSENEASAAANNAANVLVCEESAPPISEQKSPTSSEPKSPASTKSDSKETKPTGIKAPAASKIGRLCQAHQAPKAGPPPLEQKNGDNLSDETMSRLSEEYLRSPLADVSEENELDLVRGKYSRSSMSPDNVLTRPPKGDRKTSNGSLGGDLYMEATGRRRSSDHGVILTTDTDSFIIGQKVWVGGIRPGQIAYIGETHFAPGDWAGIVLDEPNGKNDGCVSGKRYFQCEPKKGIFSRLTRLTHYPLPNAFTAKESSPNQTGRSIFSPERSRATSPTSSIRSSMRRSPLKQGMTVGDRVIVSSGLGSRAGILKYMGETKFAQGTWCGVQLDEPTGKNDGSVDGVRYFECPSKYGVFVPIAKVSLSPSSRKSRLSRAGSRESLTSVGTLNSIATTNTSRLRMGMGSQDVIREKQNHIEQLMIERDLDREDSQNQAMLFQKNISESKSDVGRWADLIMRRSIRLADLRRELRGWSGNHEQHCILHDLQSRVAELEKLLEDERKKTEELQFSIDEAQFCGDELNAQTQVYKERISELEKQLQKSGTEPSSASEAIPPRDEQHFETLKKENEKLTTEIETLQSKLNESTKDYEFKAKDLVEREQQLQEELEFIKQENEEMRKELLAKDESSEKLYLTIQELQNTLLEETAAKNKSTEDKKVNDELLKTCNEKDELIKQLTSDVEILKEQVDVAAKKNDETRSSLKNLEDENTTLKNKLDEATSEIAALKDNQEKSTSGNEEYIKSLTLLKDENENFKKVHVELSEKSQQLQAALDNKVQELLELNKRLDEIQKNKDDLFLENEATKNQLHAISNEKTILESEMVQREQEVETSKIIIEELGKDKKLVEENLKEATKTINSLNEEKGTLIAKLEVMQEKMKGSESQQQNDSKELQKLKSELVTLVADMGAKTVTIEEQASKLKKMESFINEKQSQNNKLENTIKELTDQCENIKVAKAACETRIAELEIESADKTRSVESITQKCDEFSKQNQTLQQELTNLRNASSDTNSEVARLTTNLVEKQKSYEELLDTSNTVKNKLERELQESAQYISTLNKEIDALKQTAETKAKVNAELQAQIETLKASDQSKETEIDNLRKAIESEKENLNKVIATNSNEAESLRSQLDTQISSLQNEVSALETELANTKSHSKSTEESLLKQMSEYGNEKEKLLNELKQLKDSEISLQNLLEKQKENENSSIQSYGLELQKKEEEIKSLNETITSIREECGSLITKIKEIETSQEDAHKTNELLKCQISSESEKSKELMDEVEKLKAAIQEKDSESQNLKQLNSDLLSQISAKETDKASVLGNLQALQTEKEETINALKIEISKKSEAQTTLQAELQRAQESAKDLKQNLEELSVCNETAKKQLLEKEETIKTQTDNILHLNQLVEKLQIEIISNKQQMAQMMSTYTDQIEMLNQTLSQKCEENSKLLKNSAELKADSGSHAEKLSANLLKEIESQKILSEKYQVLSKEHNTCKTTIVGLEQLVADSNKKISDLTIKVKDLEKVVENGAKKDSATKGEYEELQRKFNKLQQDKCTTEKLLENEINKSKSDTKQSPVEASKIDNSDQNNSVEQINFLNSIIADMQKKNEALKARIDTLEAIPLDFTKSEAFNIVGKRKPAPRLFCDICDIFDAHDTEDCPQQSSDSPPGSAPQASSAPTNPNNDARVLPPPRMFCDICEIFDAHETEDCSLQCF</sequence>
<accession>A0A7R8UDU6</accession>
<feature type="domain" description="CAP-Gly" evidence="9">
    <location>
        <begin position="203"/>
        <end position="245"/>
    </location>
</feature>
<keyword evidence="6" id="KW-0206">Cytoskeleton</keyword>
<dbReference type="SMART" id="SM01052">
    <property type="entry name" value="CAP_GLY"/>
    <property type="match status" value="2"/>
</dbReference>
<keyword evidence="5 7" id="KW-0175">Coiled coil</keyword>
<feature type="coiled-coil region" evidence="7">
    <location>
        <begin position="489"/>
        <end position="1230"/>
    </location>
</feature>
<dbReference type="Pfam" id="PF01302">
    <property type="entry name" value="CAP_GLY"/>
    <property type="match status" value="2"/>
</dbReference>
<dbReference type="Gene3D" id="2.30.30.190">
    <property type="entry name" value="CAP Gly-rich-like domain"/>
    <property type="match status" value="2"/>
</dbReference>
<evidence type="ECO:0000256" key="4">
    <source>
        <dbReference type="ARBA" id="ARBA00022737"/>
    </source>
</evidence>
<dbReference type="Proteomes" id="UP000594454">
    <property type="component" value="Chromosome 1"/>
</dbReference>
<dbReference type="InParanoid" id="A0A7R8UDU6"/>
<dbReference type="SUPFAM" id="SSF57997">
    <property type="entry name" value="Tropomyosin"/>
    <property type="match status" value="1"/>
</dbReference>
<feature type="compositionally biased region" description="Polar residues" evidence="8">
    <location>
        <begin position="36"/>
        <end position="52"/>
    </location>
</feature>
<protein>
    <recommendedName>
        <fullName evidence="9">CAP-Gly domain-containing protein</fullName>
    </recommendedName>
</protein>
<dbReference type="PANTHER" id="PTHR18916:SF82">
    <property type="entry name" value="CAP-GLY DOMAIN-CONTAINING PROTEIN"/>
    <property type="match status" value="1"/>
</dbReference>
<evidence type="ECO:0000256" key="6">
    <source>
        <dbReference type="ARBA" id="ARBA00023212"/>
    </source>
</evidence>
<dbReference type="PANTHER" id="PTHR18916">
    <property type="entry name" value="DYNACTIN 1-RELATED MICROTUBULE-BINDING"/>
    <property type="match status" value="1"/>
</dbReference>
<feature type="region of interest" description="Disordered" evidence="8">
    <location>
        <begin position="126"/>
        <end position="169"/>
    </location>
</feature>
<evidence type="ECO:0000259" key="9">
    <source>
        <dbReference type="PROSITE" id="PS50245"/>
    </source>
</evidence>
<evidence type="ECO:0000313" key="11">
    <source>
        <dbReference type="Proteomes" id="UP000594454"/>
    </source>
</evidence>
<evidence type="ECO:0000256" key="1">
    <source>
        <dbReference type="ARBA" id="ARBA00004245"/>
    </source>
</evidence>
<organism evidence="10 11">
    <name type="scientific">Hermetia illucens</name>
    <name type="common">Black soldier fly</name>
    <dbReference type="NCBI Taxonomy" id="343691"/>
    <lineage>
        <taxon>Eukaryota</taxon>
        <taxon>Metazoa</taxon>
        <taxon>Ecdysozoa</taxon>
        <taxon>Arthropoda</taxon>
        <taxon>Hexapoda</taxon>
        <taxon>Insecta</taxon>
        <taxon>Pterygota</taxon>
        <taxon>Neoptera</taxon>
        <taxon>Endopterygota</taxon>
        <taxon>Diptera</taxon>
        <taxon>Brachycera</taxon>
        <taxon>Stratiomyomorpha</taxon>
        <taxon>Stratiomyidae</taxon>
        <taxon>Hermetiinae</taxon>
        <taxon>Hermetia</taxon>
    </lineage>
</organism>
<gene>
    <name evidence="10" type="ORF">HERILL_LOCUS2195</name>
</gene>
<feature type="compositionally biased region" description="Polar residues" evidence="8">
    <location>
        <begin position="261"/>
        <end position="271"/>
    </location>
</feature>
<evidence type="ECO:0000313" key="10">
    <source>
        <dbReference type="EMBL" id="CAD7078956.1"/>
    </source>
</evidence>
<feature type="region of interest" description="Disordered" evidence="8">
    <location>
        <begin position="258"/>
        <end position="298"/>
    </location>
</feature>
<feature type="region of interest" description="Disordered" evidence="8">
    <location>
        <begin position="1552"/>
        <end position="1576"/>
    </location>
</feature>
<evidence type="ECO:0000256" key="5">
    <source>
        <dbReference type="ARBA" id="ARBA00023054"/>
    </source>
</evidence>
<evidence type="ECO:0000256" key="2">
    <source>
        <dbReference type="ARBA" id="ARBA00022490"/>
    </source>
</evidence>
<dbReference type="GO" id="GO:0051010">
    <property type="term" value="F:microtubule plus-end binding"/>
    <property type="evidence" value="ECO:0007669"/>
    <property type="project" value="TreeGrafter"/>
</dbReference>
<keyword evidence="2" id="KW-0963">Cytoplasm</keyword>
<dbReference type="EMBL" id="LR899009">
    <property type="protein sequence ID" value="CAD7078956.1"/>
    <property type="molecule type" value="Genomic_DNA"/>
</dbReference>
<feature type="compositionally biased region" description="Basic and acidic residues" evidence="8">
    <location>
        <begin position="1552"/>
        <end position="1562"/>
    </location>
</feature>